<keyword evidence="1" id="KW-0732">Signal</keyword>
<sequence>MKKQILFALAFMLAVNVAAFAQQGGGNGQRRTPEERVKMTVERLTTELQLNKEQAVKLDTVFTKFYKDMQKMREEAQAGGGRMDREAFQKLGGERDEKVKTVLTDDQFKKYKEQMEAMRQRGGNRGGGGNN</sequence>
<feature type="chain" id="PRO_5046034598" description="DUF4890 domain-containing protein" evidence="1">
    <location>
        <begin position="22"/>
        <end position="131"/>
    </location>
</feature>
<evidence type="ECO:0008006" key="4">
    <source>
        <dbReference type="Google" id="ProtNLM"/>
    </source>
</evidence>
<protein>
    <recommendedName>
        <fullName evidence="4">DUF4890 domain-containing protein</fullName>
    </recommendedName>
</protein>
<evidence type="ECO:0000256" key="1">
    <source>
        <dbReference type="SAM" id="SignalP"/>
    </source>
</evidence>
<dbReference type="RefSeq" id="WP_209143888.1">
    <property type="nucleotide sequence ID" value="NZ_JAGHKP010000001.1"/>
</dbReference>
<gene>
    <name evidence="2" type="ORF">J7I43_05060</name>
</gene>
<dbReference type="EMBL" id="JAGHKP010000001">
    <property type="protein sequence ID" value="MBO9151565.1"/>
    <property type="molecule type" value="Genomic_DNA"/>
</dbReference>
<reference evidence="3" key="1">
    <citation type="submission" date="2021-03" db="EMBL/GenBank/DDBJ databases">
        <title>Assistant Professor.</title>
        <authorList>
            <person name="Huq M.A."/>
        </authorList>
    </citation>
    <scope>NUCLEOTIDE SEQUENCE [LARGE SCALE GENOMIC DNA]</scope>
    <source>
        <strain evidence="3">MAH-28</strain>
    </source>
</reference>
<proteinExistence type="predicted"/>
<accession>A0ABS3YA56</accession>
<keyword evidence="3" id="KW-1185">Reference proteome</keyword>
<feature type="signal peptide" evidence="1">
    <location>
        <begin position="1"/>
        <end position="21"/>
    </location>
</feature>
<organism evidence="2 3">
    <name type="scientific">Chitinophaga chungangae</name>
    <dbReference type="NCBI Taxonomy" id="2821488"/>
    <lineage>
        <taxon>Bacteria</taxon>
        <taxon>Pseudomonadati</taxon>
        <taxon>Bacteroidota</taxon>
        <taxon>Chitinophagia</taxon>
        <taxon>Chitinophagales</taxon>
        <taxon>Chitinophagaceae</taxon>
        <taxon>Chitinophaga</taxon>
    </lineage>
</organism>
<evidence type="ECO:0000313" key="2">
    <source>
        <dbReference type="EMBL" id="MBO9151565.1"/>
    </source>
</evidence>
<evidence type="ECO:0000313" key="3">
    <source>
        <dbReference type="Proteomes" id="UP000679126"/>
    </source>
</evidence>
<comment type="caution">
    <text evidence="2">The sequence shown here is derived from an EMBL/GenBank/DDBJ whole genome shotgun (WGS) entry which is preliminary data.</text>
</comment>
<name>A0ABS3YA56_9BACT</name>
<dbReference type="Proteomes" id="UP000679126">
    <property type="component" value="Unassembled WGS sequence"/>
</dbReference>